<sequence>MTKNILFKRKWHYVFIIMQLVFVQITYSQNSTKVKYDSYTEIDSSLLMNKAKLLTLSKFGVNDIDTIIKGLLSQKSKIYHTSSKFYDVIEIISNQGFSIDIKTKKSIQTHYCGEDTEDNSRCSYVLIFSHHTYRFYNLIGFSSIEIEALEKELNSYSESIFDIVSVHLAKELSIDLNCLLSKYLKEKKQFKNRKCFKECGRCMELGVIY</sequence>
<protein>
    <submittedName>
        <fullName evidence="1">Uncharacterized protein</fullName>
    </submittedName>
</protein>
<reference evidence="1 2" key="1">
    <citation type="submission" date="2019-09" db="EMBL/GenBank/DDBJ databases">
        <title>Genome sequence and assembly of Taibaiella sp.</title>
        <authorList>
            <person name="Chhetri G."/>
        </authorList>
    </citation>
    <scope>NUCLEOTIDE SEQUENCE [LARGE SCALE GENOMIC DNA]</scope>
    <source>
        <strain evidence="1 2">KVB11</strain>
    </source>
</reference>
<evidence type="ECO:0000313" key="1">
    <source>
        <dbReference type="EMBL" id="KAA5536545.1"/>
    </source>
</evidence>
<evidence type="ECO:0000313" key="2">
    <source>
        <dbReference type="Proteomes" id="UP000323632"/>
    </source>
</evidence>
<keyword evidence="2" id="KW-1185">Reference proteome</keyword>
<organism evidence="1 2">
    <name type="scientific">Taibaiella lutea</name>
    <dbReference type="NCBI Taxonomy" id="2608001"/>
    <lineage>
        <taxon>Bacteria</taxon>
        <taxon>Pseudomonadati</taxon>
        <taxon>Bacteroidota</taxon>
        <taxon>Chitinophagia</taxon>
        <taxon>Chitinophagales</taxon>
        <taxon>Chitinophagaceae</taxon>
        <taxon>Taibaiella</taxon>
    </lineage>
</organism>
<accession>A0A5M6CU72</accession>
<proteinExistence type="predicted"/>
<gene>
    <name evidence="1" type="ORF">F0919_02435</name>
</gene>
<dbReference type="AlphaFoldDB" id="A0A5M6CU72"/>
<dbReference type="RefSeq" id="WP_150031122.1">
    <property type="nucleotide sequence ID" value="NZ_VWSH01000001.1"/>
</dbReference>
<dbReference type="EMBL" id="VWSH01000001">
    <property type="protein sequence ID" value="KAA5536545.1"/>
    <property type="molecule type" value="Genomic_DNA"/>
</dbReference>
<comment type="caution">
    <text evidence="1">The sequence shown here is derived from an EMBL/GenBank/DDBJ whole genome shotgun (WGS) entry which is preliminary data.</text>
</comment>
<dbReference type="Proteomes" id="UP000323632">
    <property type="component" value="Unassembled WGS sequence"/>
</dbReference>
<name>A0A5M6CU72_9BACT</name>